<comment type="caution">
    <text evidence="10">The sequence shown here is derived from an EMBL/GenBank/DDBJ whole genome shotgun (WGS) entry which is preliminary data.</text>
</comment>
<evidence type="ECO:0000256" key="1">
    <source>
        <dbReference type="ARBA" id="ARBA00022490"/>
    </source>
</evidence>
<comment type="cofactor">
    <cofactor evidence="9">
        <name>Mg(2+)</name>
        <dbReference type="ChEBI" id="CHEBI:18420"/>
    </cofactor>
</comment>
<keyword evidence="11" id="KW-1185">Reference proteome</keyword>
<keyword evidence="3 9" id="KW-0479">Metal-binding</keyword>
<dbReference type="InterPro" id="IPR027417">
    <property type="entry name" value="P-loop_NTPase"/>
</dbReference>
<evidence type="ECO:0000256" key="5">
    <source>
        <dbReference type="ARBA" id="ARBA00022756"/>
    </source>
</evidence>
<keyword evidence="1 9" id="KW-0963">Cytoplasm</keyword>
<dbReference type="NCBIfam" id="TIGR00347">
    <property type="entry name" value="bioD"/>
    <property type="match status" value="1"/>
</dbReference>
<dbReference type="PANTHER" id="PTHR43210:SF2">
    <property type="entry name" value="ATP-DEPENDENT DETHIOBIOTIN SYNTHETASE BIOD 2"/>
    <property type="match status" value="1"/>
</dbReference>
<comment type="catalytic activity">
    <reaction evidence="9">
        <text>(7R,8S)-7,8-diammoniononanoate + CO2 + ATP = (4R,5S)-dethiobiotin + ADP + phosphate + 3 H(+)</text>
        <dbReference type="Rhea" id="RHEA:15805"/>
        <dbReference type="ChEBI" id="CHEBI:15378"/>
        <dbReference type="ChEBI" id="CHEBI:16526"/>
        <dbReference type="ChEBI" id="CHEBI:30616"/>
        <dbReference type="ChEBI" id="CHEBI:43474"/>
        <dbReference type="ChEBI" id="CHEBI:149469"/>
        <dbReference type="ChEBI" id="CHEBI:149473"/>
        <dbReference type="ChEBI" id="CHEBI:456216"/>
        <dbReference type="EC" id="6.3.3.3"/>
    </reaction>
</comment>
<feature type="binding site" evidence="9">
    <location>
        <position position="110"/>
    </location>
    <ligand>
        <name>Mg(2+)</name>
        <dbReference type="ChEBI" id="CHEBI:18420"/>
    </ligand>
</feature>
<feature type="binding site" evidence="9">
    <location>
        <position position="47"/>
    </location>
    <ligand>
        <name>Mg(2+)</name>
        <dbReference type="ChEBI" id="CHEBI:18420"/>
    </ligand>
</feature>
<protein>
    <recommendedName>
        <fullName evidence="9">ATP-dependent dethiobiotin synthetase BioD</fullName>
        <ecNumber evidence="9">6.3.3.3</ecNumber>
    </recommendedName>
    <alternativeName>
        <fullName evidence="9">DTB synthetase</fullName>
        <shortName evidence="9">DTBS</shortName>
    </alternativeName>
    <alternativeName>
        <fullName evidence="9">Dethiobiotin synthase</fullName>
    </alternativeName>
</protein>
<dbReference type="PANTHER" id="PTHR43210">
    <property type="entry name" value="DETHIOBIOTIN SYNTHETASE"/>
    <property type="match status" value="1"/>
</dbReference>
<feature type="active site" evidence="9">
    <location>
        <position position="38"/>
    </location>
</feature>
<feature type="binding site" evidence="9">
    <location>
        <begin position="110"/>
        <end position="113"/>
    </location>
    <ligand>
        <name>ATP</name>
        <dbReference type="ChEBI" id="CHEBI:30616"/>
    </ligand>
</feature>
<dbReference type="Pfam" id="PF13500">
    <property type="entry name" value="AAA_26"/>
    <property type="match status" value="1"/>
</dbReference>
<dbReference type="SUPFAM" id="SSF52540">
    <property type="entry name" value="P-loop containing nucleoside triphosphate hydrolases"/>
    <property type="match status" value="1"/>
</dbReference>
<dbReference type="EMBL" id="QWVS01000002">
    <property type="protein sequence ID" value="RID89189.1"/>
    <property type="molecule type" value="Genomic_DNA"/>
</dbReference>
<dbReference type="EC" id="6.3.3.3" evidence="9"/>
<dbReference type="PIRSF" id="PIRSF006755">
    <property type="entry name" value="DTB_synth"/>
    <property type="match status" value="1"/>
</dbReference>
<keyword evidence="6 9" id="KW-0067">ATP-binding</keyword>
<evidence type="ECO:0000256" key="9">
    <source>
        <dbReference type="HAMAP-Rule" id="MF_00336"/>
    </source>
</evidence>
<evidence type="ECO:0000256" key="3">
    <source>
        <dbReference type="ARBA" id="ARBA00022723"/>
    </source>
</evidence>
<feature type="binding site" evidence="9">
    <location>
        <position position="42"/>
    </location>
    <ligand>
        <name>substrate</name>
    </ligand>
</feature>
<evidence type="ECO:0000313" key="10">
    <source>
        <dbReference type="EMBL" id="RID89189.1"/>
    </source>
</evidence>
<dbReference type="GO" id="GO:0009102">
    <property type="term" value="P:biotin biosynthetic process"/>
    <property type="evidence" value="ECO:0007669"/>
    <property type="project" value="UniProtKB-UniRule"/>
</dbReference>
<evidence type="ECO:0000256" key="4">
    <source>
        <dbReference type="ARBA" id="ARBA00022741"/>
    </source>
</evidence>
<dbReference type="Gene3D" id="3.40.50.300">
    <property type="entry name" value="P-loop containing nucleotide triphosphate hydrolases"/>
    <property type="match status" value="1"/>
</dbReference>
<keyword evidence="5 9" id="KW-0093">Biotin biosynthesis</keyword>
<name>A0A398BFN0_9BACI</name>
<feature type="binding site" evidence="9">
    <location>
        <begin position="174"/>
        <end position="175"/>
    </location>
    <ligand>
        <name>ATP</name>
        <dbReference type="ChEBI" id="CHEBI:30616"/>
    </ligand>
</feature>
<dbReference type="GO" id="GO:0000287">
    <property type="term" value="F:magnesium ion binding"/>
    <property type="evidence" value="ECO:0007669"/>
    <property type="project" value="UniProtKB-UniRule"/>
</dbReference>
<comment type="pathway">
    <text evidence="9">Cofactor biosynthesis; biotin biosynthesis; biotin from 7,8-diaminononanoate: step 1/2.</text>
</comment>
<comment type="function">
    <text evidence="9">Catalyzes a mechanistically unusual reaction, the ATP-dependent insertion of CO2 between the N7 and N8 nitrogen atoms of 7,8-diaminopelargonic acid (DAPA, also called 7,8-diammoniononanoate) to form a ureido ring.</text>
</comment>
<dbReference type="GO" id="GO:0004141">
    <property type="term" value="F:dethiobiotin synthase activity"/>
    <property type="evidence" value="ECO:0007669"/>
    <property type="project" value="UniProtKB-UniRule"/>
</dbReference>
<dbReference type="CDD" id="cd03109">
    <property type="entry name" value="DTBS"/>
    <property type="match status" value="1"/>
</dbReference>
<dbReference type="GO" id="GO:0005524">
    <property type="term" value="F:ATP binding"/>
    <property type="evidence" value="ECO:0007669"/>
    <property type="project" value="UniProtKB-UniRule"/>
</dbReference>
<comment type="subcellular location">
    <subcellularLocation>
        <location evidence="9">Cytoplasm</location>
    </subcellularLocation>
</comment>
<dbReference type="InterPro" id="IPR004472">
    <property type="entry name" value="DTB_synth_BioD"/>
</dbReference>
<keyword evidence="4 9" id="KW-0547">Nucleotide-binding</keyword>
<evidence type="ECO:0000256" key="8">
    <source>
        <dbReference type="ARBA" id="ARBA00047386"/>
    </source>
</evidence>
<gene>
    <name evidence="9 10" type="primary">bioD</name>
    <name evidence="10" type="ORF">D1953_01070</name>
</gene>
<evidence type="ECO:0000256" key="2">
    <source>
        <dbReference type="ARBA" id="ARBA00022598"/>
    </source>
</evidence>
<dbReference type="GO" id="GO:0005829">
    <property type="term" value="C:cytosol"/>
    <property type="evidence" value="ECO:0007669"/>
    <property type="project" value="TreeGrafter"/>
</dbReference>
<feature type="binding site" evidence="9">
    <location>
        <position position="17"/>
    </location>
    <ligand>
        <name>Mg(2+)</name>
        <dbReference type="ChEBI" id="CHEBI:18420"/>
    </ligand>
</feature>
<evidence type="ECO:0000313" key="11">
    <source>
        <dbReference type="Proteomes" id="UP000266016"/>
    </source>
</evidence>
<evidence type="ECO:0000256" key="7">
    <source>
        <dbReference type="ARBA" id="ARBA00022842"/>
    </source>
</evidence>
<proteinExistence type="inferred from homology"/>
<dbReference type="HAMAP" id="MF_00336">
    <property type="entry name" value="BioD"/>
    <property type="match status" value="1"/>
</dbReference>
<dbReference type="RefSeq" id="WP_119115300.1">
    <property type="nucleotide sequence ID" value="NZ_QWVS01000002.1"/>
</dbReference>
<accession>A0A398BFN0</accession>
<comment type="caution">
    <text evidence="9">Lacks conserved residue(s) required for the propagation of feature annotation.</text>
</comment>
<organism evidence="10 11">
    <name type="scientific">Peribacillus asahii</name>
    <dbReference type="NCBI Taxonomy" id="228899"/>
    <lineage>
        <taxon>Bacteria</taxon>
        <taxon>Bacillati</taxon>
        <taxon>Bacillota</taxon>
        <taxon>Bacilli</taxon>
        <taxon>Bacillales</taxon>
        <taxon>Bacillaceae</taxon>
        <taxon>Peribacillus</taxon>
    </lineage>
</organism>
<comment type="subunit">
    <text evidence="9">Homodimer.</text>
</comment>
<feature type="binding site" evidence="9">
    <location>
        <begin position="13"/>
        <end position="18"/>
    </location>
    <ligand>
        <name>ATP</name>
        <dbReference type="ChEBI" id="CHEBI:30616"/>
    </ligand>
</feature>
<keyword evidence="2 9" id="KW-0436">Ligase</keyword>
<dbReference type="AlphaFoldDB" id="A0A398BFN0"/>
<sequence length="239" mass="27014">MGQAYFITGTGTDIGKTVVTSFLYKTLNQLGVKTMICKPFQTGYREDIQGYPDLHWFETELGVENSGIYQLKPETSPHLAIRLTQQEIDVQRILNRIQQLQKEFDVVLVEGAGGLAVPLIEQKAGFYMTKDLVIDAELPIIAVSPSGLGAIHDALTTFTYAQACQLNIQSIIFNRFNYTNEIHQDNVQTIEKLIAVSPLVCLPNFKNIHTEMDSFIEKLLQNNHFVTHIREVFNCVLHK</sequence>
<feature type="binding site" evidence="9">
    <location>
        <position position="47"/>
    </location>
    <ligand>
        <name>ATP</name>
        <dbReference type="ChEBI" id="CHEBI:30616"/>
    </ligand>
</feature>
<dbReference type="Proteomes" id="UP000266016">
    <property type="component" value="Unassembled WGS sequence"/>
</dbReference>
<evidence type="ECO:0000256" key="6">
    <source>
        <dbReference type="ARBA" id="ARBA00022840"/>
    </source>
</evidence>
<keyword evidence="7 9" id="KW-0460">Magnesium</keyword>
<reference evidence="10 11" key="1">
    <citation type="submission" date="2018-08" db="EMBL/GenBank/DDBJ databases">
        <title>Bacillus jemisoniae sp. nov., Bacillus chryseoplanitiae sp. nov., Bacillus resnikiae sp. nov., and Bacillus frankliniae sp. nov., isolated from Viking spacecraft and associated surfaces.</title>
        <authorList>
            <person name="Seuylemezian A."/>
            <person name="Vaishampayan P."/>
        </authorList>
    </citation>
    <scope>NUCLEOTIDE SEQUENCE [LARGE SCALE GENOMIC DNA]</scope>
    <source>
        <strain evidence="10 11">MA001</strain>
    </source>
</reference>
<dbReference type="UniPathway" id="UPA00078">
    <property type="reaction ID" value="UER00161"/>
</dbReference>
<comment type="similarity">
    <text evidence="9">Belongs to the dethiobiotin synthetase family.</text>
</comment>
<comment type="catalytic activity">
    <reaction evidence="8">
        <text>(7R,8S)-8-amino-7-(carboxyamino)nonanoate + ATP = (4R,5S)-dethiobiotin + ADP + phosphate + H(+)</text>
        <dbReference type="Rhea" id="RHEA:63684"/>
        <dbReference type="ChEBI" id="CHEBI:15378"/>
        <dbReference type="ChEBI" id="CHEBI:30616"/>
        <dbReference type="ChEBI" id="CHEBI:43474"/>
        <dbReference type="ChEBI" id="CHEBI:149470"/>
        <dbReference type="ChEBI" id="CHEBI:149473"/>
        <dbReference type="ChEBI" id="CHEBI:456216"/>
    </reaction>
</comment>